<accession>A0A6J1EP49</accession>
<dbReference type="Gene3D" id="3.70.10.10">
    <property type="match status" value="1"/>
</dbReference>
<proteinExistence type="predicted"/>
<name>A0A6J1EP49_CUCMO</name>
<reference evidence="2" key="1">
    <citation type="submission" date="2025-08" db="UniProtKB">
        <authorList>
            <consortium name="RefSeq"/>
        </authorList>
    </citation>
    <scope>IDENTIFICATION</scope>
    <source>
        <tissue evidence="2">Young leaves</tissue>
    </source>
</reference>
<dbReference type="AlphaFoldDB" id="A0A6J1EP49"/>
<evidence type="ECO:0000313" key="2">
    <source>
        <dbReference type="RefSeq" id="XP_022928473.1"/>
    </source>
</evidence>
<evidence type="ECO:0000313" key="1">
    <source>
        <dbReference type="Proteomes" id="UP000504609"/>
    </source>
</evidence>
<dbReference type="RefSeq" id="XP_022928473.1">
    <property type="nucleotide sequence ID" value="XM_023072705.1"/>
</dbReference>
<gene>
    <name evidence="2" type="primary">LOC111435271</name>
</gene>
<sequence>MDATFLFIDFIYVVADLDITEAGFSLMASNPFLRYTATLYISNDFCLDYSLMDEPHSASISLPSLRDAITVDGAAHFDTMAINLEDLDQLTLTFETLTPSGHEPYLRQNLRLYSPSEREDFGIPITTKYFIVKCEWFRHILSELPVFNDDIVCVTPMASQVIFSVVSKEIILTEEAEQCIIMGYEECVDTQFQIVLQPRMFFHNLSFETSAHVWFLRTINSGSAMLFPVVSSYVQYFIRFPPT</sequence>
<organism evidence="1 2">
    <name type="scientific">Cucurbita moschata</name>
    <name type="common">Winter crookneck squash</name>
    <name type="synonym">Cucurbita pepo var. moschata</name>
    <dbReference type="NCBI Taxonomy" id="3662"/>
    <lineage>
        <taxon>Eukaryota</taxon>
        <taxon>Viridiplantae</taxon>
        <taxon>Streptophyta</taxon>
        <taxon>Embryophyta</taxon>
        <taxon>Tracheophyta</taxon>
        <taxon>Spermatophyta</taxon>
        <taxon>Magnoliopsida</taxon>
        <taxon>eudicotyledons</taxon>
        <taxon>Gunneridae</taxon>
        <taxon>Pentapetalae</taxon>
        <taxon>rosids</taxon>
        <taxon>fabids</taxon>
        <taxon>Cucurbitales</taxon>
        <taxon>Cucurbitaceae</taxon>
        <taxon>Cucurbiteae</taxon>
        <taxon>Cucurbita</taxon>
    </lineage>
</organism>
<keyword evidence="1" id="KW-1185">Reference proteome</keyword>
<protein>
    <submittedName>
        <fullName evidence="2">Uncharacterized protein LOC111435271</fullName>
    </submittedName>
</protein>
<dbReference type="Proteomes" id="UP000504609">
    <property type="component" value="Unplaced"/>
</dbReference>
<dbReference type="GeneID" id="111435271"/>
<dbReference type="KEGG" id="cmos:111435271"/>